<evidence type="ECO:0000256" key="1">
    <source>
        <dbReference type="ARBA" id="ARBA00010491"/>
    </source>
</evidence>
<protein>
    <recommendedName>
        <fullName evidence="6">Dipeptidyl-peptidase</fullName>
        <ecNumber evidence="6">3.4.14.-</ecNumber>
    </recommendedName>
</protein>
<dbReference type="EC" id="3.4.14.-" evidence="6"/>
<reference evidence="7 8" key="1">
    <citation type="submission" date="2019-01" db="EMBL/GenBank/DDBJ databases">
        <title>Pseudolysobacter antarctica gen. nov., sp. nov., isolated from Fildes Peninsula, Antarctica.</title>
        <authorList>
            <person name="Wei Z."/>
            <person name="Peng F."/>
        </authorList>
    </citation>
    <scope>NUCLEOTIDE SEQUENCE [LARGE SCALE GENOMIC DNA]</scope>
    <source>
        <strain evidence="7 8">AQ6-296</strain>
    </source>
</reference>
<evidence type="ECO:0000313" key="8">
    <source>
        <dbReference type="Proteomes" id="UP000291562"/>
    </source>
</evidence>
<keyword evidence="2 6" id="KW-0031">Aminopeptidase</keyword>
<evidence type="ECO:0000313" key="7">
    <source>
        <dbReference type="EMBL" id="QBB71522.1"/>
    </source>
</evidence>
<dbReference type="SUPFAM" id="SSF50494">
    <property type="entry name" value="Trypsin-like serine proteases"/>
    <property type="match status" value="1"/>
</dbReference>
<feature type="signal peptide" evidence="6">
    <location>
        <begin position="1"/>
        <end position="20"/>
    </location>
</feature>
<organism evidence="7 8">
    <name type="scientific">Pseudolysobacter antarcticus</name>
    <dbReference type="NCBI Taxonomy" id="2511995"/>
    <lineage>
        <taxon>Bacteria</taxon>
        <taxon>Pseudomonadati</taxon>
        <taxon>Pseudomonadota</taxon>
        <taxon>Gammaproteobacteria</taxon>
        <taxon>Lysobacterales</taxon>
        <taxon>Rhodanobacteraceae</taxon>
        <taxon>Pseudolysobacter</taxon>
    </lineage>
</organism>
<dbReference type="AlphaFoldDB" id="A0A411HLW2"/>
<keyword evidence="4 6" id="KW-0732">Signal</keyword>
<evidence type="ECO:0000256" key="5">
    <source>
        <dbReference type="ARBA" id="ARBA00022801"/>
    </source>
</evidence>
<comment type="function">
    <text evidence="6">Catalyzes the removal of dipeptides from the N-terminus of oligopeptides.</text>
</comment>
<dbReference type="GO" id="GO:0008239">
    <property type="term" value="F:dipeptidyl-peptidase activity"/>
    <property type="evidence" value="ECO:0007669"/>
    <property type="project" value="UniProtKB-UniRule"/>
</dbReference>
<dbReference type="EMBL" id="CP035704">
    <property type="protein sequence ID" value="QBB71522.1"/>
    <property type="molecule type" value="Genomic_DNA"/>
</dbReference>
<dbReference type="GO" id="GO:0006508">
    <property type="term" value="P:proteolysis"/>
    <property type="evidence" value="ECO:0007669"/>
    <property type="project" value="UniProtKB-KW"/>
</dbReference>
<keyword evidence="5 6" id="KW-0378">Hydrolase</keyword>
<dbReference type="KEGG" id="xbc:ELE36_14800"/>
<dbReference type="Pfam" id="PF10459">
    <property type="entry name" value="Peptidase_S46"/>
    <property type="match status" value="1"/>
</dbReference>
<evidence type="ECO:0000256" key="4">
    <source>
        <dbReference type="ARBA" id="ARBA00022729"/>
    </source>
</evidence>
<dbReference type="PANTHER" id="PTHR38469">
    <property type="entry name" value="PERIPLASMIC PEPTIDASE SUBFAMILY S1B"/>
    <property type="match status" value="1"/>
</dbReference>
<name>A0A411HLW2_9GAMM</name>
<keyword evidence="8" id="KW-1185">Reference proteome</keyword>
<dbReference type="GO" id="GO:0070009">
    <property type="term" value="F:serine-type aminopeptidase activity"/>
    <property type="evidence" value="ECO:0007669"/>
    <property type="project" value="UniProtKB-UniRule"/>
</dbReference>
<dbReference type="OrthoDB" id="9805367at2"/>
<dbReference type="InterPro" id="IPR043504">
    <property type="entry name" value="Peptidase_S1_PA_chymotrypsin"/>
</dbReference>
<dbReference type="InterPro" id="IPR009003">
    <property type="entry name" value="Peptidase_S1_PA"/>
</dbReference>
<dbReference type="RefSeq" id="WP_129834605.1">
    <property type="nucleotide sequence ID" value="NZ_CP035704.1"/>
</dbReference>
<accession>A0A411HLW2</accession>
<dbReference type="GO" id="GO:0043171">
    <property type="term" value="P:peptide catabolic process"/>
    <property type="evidence" value="ECO:0007669"/>
    <property type="project" value="UniProtKB-UniRule"/>
</dbReference>
<evidence type="ECO:0000256" key="3">
    <source>
        <dbReference type="ARBA" id="ARBA00022670"/>
    </source>
</evidence>
<comment type="similarity">
    <text evidence="1 6">Belongs to the peptidase S46 family.</text>
</comment>
<dbReference type="InterPro" id="IPR019500">
    <property type="entry name" value="Pep_S46"/>
</dbReference>
<gene>
    <name evidence="7" type="ORF">ELE36_14800</name>
</gene>
<dbReference type="Gene3D" id="2.40.10.10">
    <property type="entry name" value="Trypsin-like serine proteases"/>
    <property type="match status" value="1"/>
</dbReference>
<keyword evidence="3 6" id="KW-0645">Protease</keyword>
<feature type="chain" id="PRO_5023148594" description="Dipeptidyl-peptidase" evidence="6">
    <location>
        <begin position="21"/>
        <end position="690"/>
    </location>
</feature>
<proteinExistence type="inferred from homology"/>
<keyword evidence="6" id="KW-0720">Serine protease</keyword>
<evidence type="ECO:0000256" key="6">
    <source>
        <dbReference type="RuleBase" id="RU366067"/>
    </source>
</evidence>
<dbReference type="Proteomes" id="UP000291562">
    <property type="component" value="Chromosome"/>
</dbReference>
<evidence type="ECO:0000256" key="2">
    <source>
        <dbReference type="ARBA" id="ARBA00022438"/>
    </source>
</evidence>
<dbReference type="PANTHER" id="PTHR38469:SF1">
    <property type="entry name" value="PERIPLASMIC PEPTIDASE SUBFAMILY S1B"/>
    <property type="match status" value="1"/>
</dbReference>
<sequence length="690" mass="77113">MKNFMLVVLTAFVASSAAFAGEGMWTPDNLPKKQLQETYKFSPDQKWIDHAQRAALRLAGGCSGSFVSPNGLVLTNHHCVNSCVQQLSTADKDFIKAGFYAKQESEEIKCPEIELNRLDSIGNVTERVKKATAGKSGEDYSKAEKSVKSDIENECVGPAKETTRCDVVDLYHGGVYDLYKYHRFQDVRLVFAPELAMAFFGGDPDNFNFPRYDLDMGVLRAYENNKPAKVAEYFPFSKNGAEEKELTIVVGNPGGTDRQLTIAELESTRDMDTIPALLQLAERRGVIEQFRSQGAEQSRIAQSDLFGIENSFKALRGRLLSLQDPAVFELKRKQETELRDYVNADPARKTKYGAAWDEIAKAMVIYRNIETRYKLIERSQGISSKYFSYARALVRGASERGKPNSERLREFSESRLPSVTQSLFSTAPVYPQFEKVKLTFGLTKLRENLGADDVLVKQILGKSSPEALADQWIAATKLGDTDYRKKLWDGGADAIAKSDDPFIVLARDIDAQARAIRKQYENEVQSVVDKNSELIAAARFEKYGTSVYPDATFTERFSFGEVKGWELKGQWVKPFTDIGGAFARATGFEPFALPQSWLDAKPKLNLNQRFDFVTTNDIIGGNSGSPVINRNAEVVGLVFDGNIESLGGDYWYDESANRSVAVHSGAIIEALRNVYHAERLTKEIESARKH</sequence>